<name>A0A2T0TEG2_9BACT</name>
<reference evidence="1 2" key="1">
    <citation type="submission" date="2018-03" db="EMBL/GenBank/DDBJ databases">
        <title>Genomic Encyclopedia of Archaeal and Bacterial Type Strains, Phase II (KMG-II): from individual species to whole genera.</title>
        <authorList>
            <person name="Goeker M."/>
        </authorList>
    </citation>
    <scope>NUCLEOTIDE SEQUENCE [LARGE SCALE GENOMIC DNA]</scope>
    <source>
        <strain evidence="1 2">DSM 28354</strain>
    </source>
</reference>
<evidence type="ECO:0000313" key="2">
    <source>
        <dbReference type="Proteomes" id="UP000238375"/>
    </source>
</evidence>
<dbReference type="EMBL" id="PVTE01000003">
    <property type="protein sequence ID" value="PRY44053.1"/>
    <property type="molecule type" value="Genomic_DNA"/>
</dbReference>
<gene>
    <name evidence="1" type="ORF">CLV58_10322</name>
</gene>
<proteinExistence type="predicted"/>
<evidence type="ECO:0000313" key="1">
    <source>
        <dbReference type="EMBL" id="PRY44053.1"/>
    </source>
</evidence>
<sequence>MSDGEGIGLFIVKGFRDLMKRSMNVETREQEPLIRVRLL</sequence>
<accession>A0A2T0TEG2</accession>
<organism evidence="1 2">
    <name type="scientific">Spirosoma oryzae</name>
    <dbReference type="NCBI Taxonomy" id="1469603"/>
    <lineage>
        <taxon>Bacteria</taxon>
        <taxon>Pseudomonadati</taxon>
        <taxon>Bacteroidota</taxon>
        <taxon>Cytophagia</taxon>
        <taxon>Cytophagales</taxon>
        <taxon>Cytophagaceae</taxon>
        <taxon>Spirosoma</taxon>
    </lineage>
</organism>
<keyword evidence="2" id="KW-1185">Reference proteome</keyword>
<protein>
    <submittedName>
        <fullName evidence="1">Uncharacterized protein</fullName>
    </submittedName>
</protein>
<dbReference type="Proteomes" id="UP000238375">
    <property type="component" value="Unassembled WGS sequence"/>
</dbReference>
<dbReference type="AlphaFoldDB" id="A0A2T0TEG2"/>
<comment type="caution">
    <text evidence="1">The sequence shown here is derived from an EMBL/GenBank/DDBJ whole genome shotgun (WGS) entry which is preliminary data.</text>
</comment>